<evidence type="ECO:0000313" key="3">
    <source>
        <dbReference type="EMBL" id="CAE0328312.1"/>
    </source>
</evidence>
<dbReference type="InterPro" id="IPR038884">
    <property type="entry name" value="CFAP61"/>
</dbReference>
<organism evidence="3">
    <name type="scientific">Strombidium inclinatum</name>
    <dbReference type="NCBI Taxonomy" id="197538"/>
    <lineage>
        <taxon>Eukaryota</taxon>
        <taxon>Sar</taxon>
        <taxon>Alveolata</taxon>
        <taxon>Ciliophora</taxon>
        <taxon>Intramacronucleata</taxon>
        <taxon>Spirotrichea</taxon>
        <taxon>Oligotrichia</taxon>
        <taxon>Strombidiidae</taxon>
        <taxon>Strombidium</taxon>
    </lineage>
</organism>
<proteinExistence type="predicted"/>
<dbReference type="InterPro" id="IPR036188">
    <property type="entry name" value="FAD/NAD-bd_sf"/>
</dbReference>
<dbReference type="Gene3D" id="3.50.50.100">
    <property type="match status" value="1"/>
</dbReference>
<evidence type="ECO:0000256" key="1">
    <source>
        <dbReference type="SAM" id="MobiDB-lite"/>
    </source>
</evidence>
<accession>A0A7S3MYV1</accession>
<evidence type="ECO:0000259" key="2">
    <source>
        <dbReference type="Pfam" id="PF23150"/>
    </source>
</evidence>
<dbReference type="PANTHER" id="PTHR21178">
    <property type="entry name" value="CILIA- AND FLAGELLA-ASSOCIATED PROTEIN 61"/>
    <property type="match status" value="1"/>
</dbReference>
<feature type="compositionally biased region" description="Basic and acidic residues" evidence="1">
    <location>
        <begin position="518"/>
        <end position="536"/>
    </location>
</feature>
<dbReference type="Pfam" id="PF23150">
    <property type="entry name" value="CFAP61_dimer"/>
    <property type="match status" value="1"/>
</dbReference>
<reference evidence="3" key="1">
    <citation type="submission" date="2021-01" db="EMBL/GenBank/DDBJ databases">
        <authorList>
            <person name="Corre E."/>
            <person name="Pelletier E."/>
            <person name="Niang G."/>
            <person name="Scheremetjew M."/>
            <person name="Finn R."/>
            <person name="Kale V."/>
            <person name="Holt S."/>
            <person name="Cochrane G."/>
            <person name="Meng A."/>
            <person name="Brown T."/>
            <person name="Cohen L."/>
        </authorList>
    </citation>
    <scope>NUCLEOTIDE SEQUENCE</scope>
    <source>
        <strain evidence="3">S3</strain>
    </source>
</reference>
<dbReference type="Gene3D" id="3.50.50.60">
    <property type="entry name" value="FAD/NAD(P)-binding domain"/>
    <property type="match status" value="1"/>
</dbReference>
<protein>
    <recommendedName>
        <fullName evidence="2">CFAP61 dimerisation domain-containing protein</fullName>
    </recommendedName>
</protein>
<sequence length="854" mass="98187">MHRDSLFDQDMEIHRITSNEIEAAQDLVSTLDESKKMKEALYDCAVNPASTNYGFVAKVMDEIIGAFVVSKDVNLEYYISHFHIQDQILIAEQDRKSHTRMIYSCVNPIFEKSTRYMLKELLRLTQKTCLYFEVNTATIIPTIFHELVHIRSRRFPHFLDRKWDHERFDSEDTKKKKEEDTRNKVDGCNRDPLDEKEAPFALCFSTRRMLSEAKIIKNARIVVVGASDTSISFIEALLSISYLQFTNIVLVAPGGLPHNHFVEKKENLKCYSTSYTTAELKKLMLESRVRVINARMVDIDRSDKNIVLHDDTILPYDTLILGMGIQDKTLNTLGYASRGIASTGDLQRADQILSIDDPHLYQHLRVGGSLINILTDKKRVKNCVIYGRTLHTYCCIQGLLQRGVKPEQIILAIPASECHVEENYDEVEERLKDMPFIYPEAFEDYSIEEKIQSLIESMGVTIIKNTRLIEIIEDPEEGLEAVLFKMLDIPDEEEEEEDLNIEEKSEGQESMGSNAAGTEEKSFSDENKENEAEYIKQKKKRKKNEKEVECRVLISAGHKDVDQDVFSAIHNNGLVYNGRLIVDKNFQTTDPSIFAAGSLCEFSGRYKALAQGKPLRMDRYNGREMGSRLARSVFDIYDTQANQEGEEELPSFYLPVGHGGVLPGDILYYHIKTTNPLLLNPNSEEVENRKSLTCDNLNGQKGHFIKFTFNSIGLIDSVTYMGSEEVVLQSLWSFVGLHENYLNQLTSRFEEGIIPNVVEFLSENWAIALYHEWFGDFCLRMRQSVQRMTDVQAILEKAFEMTKNGEGIAREQIEELKKYVDPKTVRMVQDETLEFIKTNMNHLPMYYIPQKEFE</sequence>
<dbReference type="AlphaFoldDB" id="A0A7S3MYV1"/>
<name>A0A7S3MYV1_9SPIT</name>
<dbReference type="PANTHER" id="PTHR21178:SF8">
    <property type="entry name" value="CILIA- AND FLAGELLA-ASSOCIATED PROTEIN 61"/>
    <property type="match status" value="1"/>
</dbReference>
<dbReference type="InterPro" id="IPR056299">
    <property type="entry name" value="CFAP61_dimer"/>
</dbReference>
<gene>
    <name evidence="3" type="ORF">SINC0208_LOCUS8940</name>
</gene>
<dbReference type="SUPFAM" id="SSF51905">
    <property type="entry name" value="FAD/NAD(P)-binding domain"/>
    <property type="match status" value="1"/>
</dbReference>
<feature type="domain" description="CFAP61 dimerisation" evidence="2">
    <location>
        <begin position="650"/>
        <end position="769"/>
    </location>
</feature>
<feature type="region of interest" description="Disordered" evidence="1">
    <location>
        <begin position="492"/>
        <end position="540"/>
    </location>
</feature>
<dbReference type="EMBL" id="HBIH01022367">
    <property type="protein sequence ID" value="CAE0328312.1"/>
    <property type="molecule type" value="Transcribed_RNA"/>
</dbReference>